<evidence type="ECO:0000256" key="6">
    <source>
        <dbReference type="ARBA" id="ARBA00022989"/>
    </source>
</evidence>
<feature type="transmembrane region" description="Helical" evidence="9">
    <location>
        <begin position="7"/>
        <end position="30"/>
    </location>
</feature>
<keyword evidence="6 9" id="KW-1133">Transmembrane helix</keyword>
<accession>A0A1U7EV05</accession>
<comment type="subcellular location">
    <subcellularLocation>
        <location evidence="1">Cell membrane</location>
        <topology evidence="1">Multi-pass membrane protein</topology>
    </subcellularLocation>
</comment>
<dbReference type="Proteomes" id="UP000002698">
    <property type="component" value="Chromosome"/>
</dbReference>
<feature type="transmembrane region" description="Helical" evidence="9">
    <location>
        <begin position="99"/>
        <end position="120"/>
    </location>
</feature>
<evidence type="ECO:0000256" key="9">
    <source>
        <dbReference type="SAM" id="Phobius"/>
    </source>
</evidence>
<dbReference type="GO" id="GO:0022857">
    <property type="term" value="F:transmembrane transporter activity"/>
    <property type="evidence" value="ECO:0007669"/>
    <property type="project" value="InterPro"/>
</dbReference>
<evidence type="ECO:0000256" key="7">
    <source>
        <dbReference type="ARBA" id="ARBA00023136"/>
    </source>
</evidence>
<feature type="transmembrane region" description="Helical" evidence="9">
    <location>
        <begin position="197"/>
        <end position="217"/>
    </location>
</feature>
<dbReference type="OrthoDB" id="43815at2157"/>
<gene>
    <name evidence="10" type="primary">livH3</name>
    <name evidence="10" type="synonym">abc07p1</name>
    <name evidence="10" type="ordered locus">NP_1466A</name>
</gene>
<protein>
    <submittedName>
        <fullName evidence="10">ABC-type transport system permease protein (Probable substrate branched-chain amino acids)</fullName>
    </submittedName>
</protein>
<dbReference type="CDD" id="cd06582">
    <property type="entry name" value="TM_PBP1_LivH_like"/>
    <property type="match status" value="1"/>
</dbReference>
<dbReference type="AlphaFoldDB" id="A0A1U7EV05"/>
<dbReference type="GO" id="GO:0005886">
    <property type="term" value="C:plasma membrane"/>
    <property type="evidence" value="ECO:0007669"/>
    <property type="project" value="UniProtKB-SubCell"/>
</dbReference>
<evidence type="ECO:0000256" key="1">
    <source>
        <dbReference type="ARBA" id="ARBA00004651"/>
    </source>
</evidence>
<feature type="transmembrane region" description="Helical" evidence="9">
    <location>
        <begin position="64"/>
        <end position="87"/>
    </location>
</feature>
<dbReference type="InterPro" id="IPR001851">
    <property type="entry name" value="ABC_transp_permease"/>
</dbReference>
<reference evidence="10 11" key="1">
    <citation type="journal article" date="2005" name="Genome Res.">
        <title>Living with two extremes: conclusions from the genome sequence of Natronomonas pharaonis.</title>
        <authorList>
            <person name="Falb M."/>
            <person name="Pfeiffer F."/>
            <person name="Palm P."/>
            <person name="Rodewald K."/>
            <person name="Hickmann V."/>
            <person name="Tittor J."/>
            <person name="Oesterhelt D."/>
        </authorList>
    </citation>
    <scope>NUCLEOTIDE SEQUENCE [LARGE SCALE GENOMIC DNA]</scope>
    <source>
        <strain evidence="11">ATCC 35678 / DSM 2160 / CIP 103997 / JCM 8858 / NBRC 14720 / NCIMB 2260 / Gabara</strain>
    </source>
</reference>
<dbReference type="GO" id="GO:0006865">
    <property type="term" value="P:amino acid transport"/>
    <property type="evidence" value="ECO:0007669"/>
    <property type="project" value="UniProtKB-KW"/>
</dbReference>
<evidence type="ECO:0000313" key="11">
    <source>
        <dbReference type="Proteomes" id="UP000002698"/>
    </source>
</evidence>
<evidence type="ECO:0000256" key="3">
    <source>
        <dbReference type="ARBA" id="ARBA00022475"/>
    </source>
</evidence>
<keyword evidence="11" id="KW-1185">Reference proteome</keyword>
<keyword evidence="4 9" id="KW-0812">Transmembrane</keyword>
<proteinExistence type="inferred from homology"/>
<evidence type="ECO:0000256" key="2">
    <source>
        <dbReference type="ARBA" id="ARBA00022448"/>
    </source>
</evidence>
<comment type="similarity">
    <text evidence="8">Belongs to the binding-protein-dependent transport system permease family. LivHM subfamily.</text>
</comment>
<dbReference type="eggNOG" id="arCOG01270">
    <property type="taxonomic scope" value="Archaea"/>
</dbReference>
<feature type="transmembrane region" description="Helical" evidence="9">
    <location>
        <begin position="149"/>
        <end position="166"/>
    </location>
</feature>
<evidence type="ECO:0000256" key="4">
    <source>
        <dbReference type="ARBA" id="ARBA00022692"/>
    </source>
</evidence>
<feature type="transmembrane region" description="Helical" evidence="9">
    <location>
        <begin position="229"/>
        <end position="254"/>
    </location>
</feature>
<evidence type="ECO:0000256" key="5">
    <source>
        <dbReference type="ARBA" id="ARBA00022970"/>
    </source>
</evidence>
<dbReference type="KEGG" id="nph:NP_1466A"/>
<feature type="transmembrane region" description="Helical" evidence="9">
    <location>
        <begin position="36"/>
        <end position="55"/>
    </location>
</feature>
<organism evidence="10 11">
    <name type="scientific">Natronomonas pharaonis (strain ATCC 35678 / DSM 2160 / CIP 103997 / JCM 8858 / NBRC 14720 / NCIMB 2260 / Gabara)</name>
    <name type="common">Halobacterium pharaonis</name>
    <dbReference type="NCBI Taxonomy" id="348780"/>
    <lineage>
        <taxon>Archaea</taxon>
        <taxon>Methanobacteriati</taxon>
        <taxon>Methanobacteriota</taxon>
        <taxon>Stenosarchaea group</taxon>
        <taxon>Halobacteria</taxon>
        <taxon>Halobacteriales</taxon>
        <taxon>Natronomonadaceae</taxon>
        <taxon>Natronomonas</taxon>
    </lineage>
</organism>
<evidence type="ECO:0000313" key="10">
    <source>
        <dbReference type="EMBL" id="CAI48824.1"/>
    </source>
</evidence>
<dbReference type="STRING" id="348780.NP_1466A"/>
<dbReference type="InterPro" id="IPR052157">
    <property type="entry name" value="BCAA_transport_permease"/>
</dbReference>
<feature type="transmembrane region" description="Helical" evidence="9">
    <location>
        <begin position="260"/>
        <end position="284"/>
    </location>
</feature>
<evidence type="ECO:0000256" key="8">
    <source>
        <dbReference type="ARBA" id="ARBA00037998"/>
    </source>
</evidence>
<keyword evidence="2" id="KW-0813">Transport</keyword>
<dbReference type="RefSeq" id="WP_011322459.1">
    <property type="nucleotide sequence ID" value="NC_007426.1"/>
</dbReference>
<sequence>MAIETFAGLFVTAAMISAVYALIAIGFTMIFGVGGVLNLAHGGLIMIGAYAYLVVTSTSTVPSIVIPPVAGLVVAIVVAALASFALYKGLVEFIEDDVIITFLATVVVAVILAELMELIFSANPRSLTPFVPGSTALPAIGVRIQHIEIAGFVLSWVAIGALWYYVTKTDAGRSILATSMTQRGAKLTGVDIAAVSARTWLIAGGLAGLAGVFLGTLQQTSPLMWLDPLALAFIIVVIGGIGSIKGSLVAAYFIGFLETYTVGLLGPEFRGVFALIIVAAVILIRPEGLYGREFVDE</sequence>
<name>A0A1U7EV05_NATPD</name>
<keyword evidence="5" id="KW-0029">Amino-acid transport</keyword>
<dbReference type="GeneID" id="3702384"/>
<dbReference type="EMBL" id="CR936257">
    <property type="protein sequence ID" value="CAI48824.1"/>
    <property type="molecule type" value="Genomic_DNA"/>
</dbReference>
<dbReference type="PANTHER" id="PTHR11795">
    <property type="entry name" value="BRANCHED-CHAIN AMINO ACID TRANSPORT SYSTEM PERMEASE PROTEIN LIVH"/>
    <property type="match status" value="1"/>
</dbReference>
<dbReference type="PANTHER" id="PTHR11795:SF450">
    <property type="entry name" value="ABC TRANSPORTER PERMEASE PROTEIN"/>
    <property type="match status" value="1"/>
</dbReference>
<keyword evidence="3" id="KW-1003">Cell membrane</keyword>
<dbReference type="EnsemblBacteria" id="CAI48824">
    <property type="protein sequence ID" value="CAI48824"/>
    <property type="gene ID" value="NP_1466A"/>
</dbReference>
<dbReference type="HOGENOM" id="CLU_039929_2_1_2"/>
<dbReference type="Pfam" id="PF02653">
    <property type="entry name" value="BPD_transp_2"/>
    <property type="match status" value="1"/>
</dbReference>
<keyword evidence="7 9" id="KW-0472">Membrane</keyword>